<evidence type="ECO:0000313" key="1">
    <source>
        <dbReference type="EMBL" id="GAA0417869.1"/>
    </source>
</evidence>
<gene>
    <name evidence="1" type="ORF">GCM10010357_44020</name>
</gene>
<accession>A0ABN0YXD1</accession>
<dbReference type="RefSeq" id="WP_344027023.1">
    <property type="nucleotide sequence ID" value="NZ_BAAABX010000048.1"/>
</dbReference>
<comment type="caution">
    <text evidence="1">The sequence shown here is derived from an EMBL/GenBank/DDBJ whole genome shotgun (WGS) entry which is preliminary data.</text>
</comment>
<dbReference type="Proteomes" id="UP001500879">
    <property type="component" value="Unassembled WGS sequence"/>
</dbReference>
<keyword evidence="2" id="KW-1185">Reference proteome</keyword>
<organism evidence="1 2">
    <name type="scientific">Streptomyces luteireticuli</name>
    <dbReference type="NCBI Taxonomy" id="173858"/>
    <lineage>
        <taxon>Bacteria</taxon>
        <taxon>Bacillati</taxon>
        <taxon>Actinomycetota</taxon>
        <taxon>Actinomycetes</taxon>
        <taxon>Kitasatosporales</taxon>
        <taxon>Streptomycetaceae</taxon>
        <taxon>Streptomyces</taxon>
    </lineage>
</organism>
<protein>
    <submittedName>
        <fullName evidence="1">Uncharacterized protein</fullName>
    </submittedName>
</protein>
<dbReference type="EMBL" id="BAAABX010000048">
    <property type="protein sequence ID" value="GAA0417869.1"/>
    <property type="molecule type" value="Genomic_DNA"/>
</dbReference>
<name>A0ABN0YXD1_9ACTN</name>
<evidence type="ECO:0000313" key="2">
    <source>
        <dbReference type="Proteomes" id="UP001500879"/>
    </source>
</evidence>
<proteinExistence type="predicted"/>
<reference evidence="1 2" key="1">
    <citation type="journal article" date="2019" name="Int. J. Syst. Evol. Microbiol.">
        <title>The Global Catalogue of Microorganisms (GCM) 10K type strain sequencing project: providing services to taxonomists for standard genome sequencing and annotation.</title>
        <authorList>
            <consortium name="The Broad Institute Genomics Platform"/>
            <consortium name="The Broad Institute Genome Sequencing Center for Infectious Disease"/>
            <person name="Wu L."/>
            <person name="Ma J."/>
        </authorList>
    </citation>
    <scope>NUCLEOTIDE SEQUENCE [LARGE SCALE GENOMIC DNA]</scope>
    <source>
        <strain evidence="1 2">JCM 4788</strain>
    </source>
</reference>
<sequence>MNEPANDTCLLDYAIISDPYPLYVGGTQSQTLHIVVSNGGGDTVFCREIIFSLPEGDLAQSLVATGGGQGDGSVAGWTVEELQKGASTVLPSGEYANFRVRPPADATEVKGAGITITLRNLHIGTQPGTARVEIRETATKNTKQWPDNPGFRTLKITKFPPPALPFVGNLRVEPQEVELGKSQDSNKVRLVWDGPTDIDYTVTYGAGAQKVPGQEDVVRGREWWGTVTRDTTFHLKYTAGGSDHYLTTGVTVANPQLTGLRVDGSASIAQDLTVGRDADVTGALEATADIATHGKFLDAKGTPLRGDLA</sequence>